<dbReference type="InterPro" id="IPR002182">
    <property type="entry name" value="NB-ARC"/>
</dbReference>
<reference evidence="3 4" key="1">
    <citation type="submission" date="2018-11" db="EMBL/GenBank/DDBJ databases">
        <title>Sequencing the genomes of 1000 actinobacteria strains.</title>
        <authorList>
            <person name="Klenk H.-P."/>
        </authorList>
    </citation>
    <scope>NUCLEOTIDE SEQUENCE [LARGE SCALE GENOMIC DNA]</scope>
    <source>
        <strain evidence="3 4">DSM 13521</strain>
    </source>
</reference>
<evidence type="ECO:0000259" key="1">
    <source>
        <dbReference type="Pfam" id="PF00931"/>
    </source>
</evidence>
<dbReference type="RefSeq" id="WP_123740343.1">
    <property type="nucleotide sequence ID" value="NZ_RKHQ01000002.1"/>
</dbReference>
<dbReference type="Pfam" id="PF17874">
    <property type="entry name" value="TPR_MalT"/>
    <property type="match status" value="1"/>
</dbReference>
<dbReference type="PANTHER" id="PTHR47691">
    <property type="entry name" value="REGULATOR-RELATED"/>
    <property type="match status" value="1"/>
</dbReference>
<dbReference type="SUPFAM" id="SSF52540">
    <property type="entry name" value="P-loop containing nucleoside triphosphate hydrolases"/>
    <property type="match status" value="1"/>
</dbReference>
<dbReference type="Pfam" id="PF00931">
    <property type="entry name" value="NB-ARC"/>
    <property type="match status" value="1"/>
</dbReference>
<dbReference type="InterPro" id="IPR041617">
    <property type="entry name" value="TPR_MalT"/>
</dbReference>
<dbReference type="PANTHER" id="PTHR47691:SF3">
    <property type="entry name" value="HTH-TYPE TRANSCRIPTIONAL REGULATOR RV0890C-RELATED"/>
    <property type="match status" value="1"/>
</dbReference>
<dbReference type="SUPFAM" id="SSF48452">
    <property type="entry name" value="TPR-like"/>
    <property type="match status" value="1"/>
</dbReference>
<dbReference type="Gene3D" id="1.25.40.10">
    <property type="entry name" value="Tetratricopeptide repeat domain"/>
    <property type="match status" value="1"/>
</dbReference>
<dbReference type="Proteomes" id="UP000275356">
    <property type="component" value="Unassembled WGS sequence"/>
</dbReference>
<dbReference type="InterPro" id="IPR019734">
    <property type="entry name" value="TPR_rpt"/>
</dbReference>
<dbReference type="EMBL" id="RKHQ01000002">
    <property type="protein sequence ID" value="ROR93368.1"/>
    <property type="molecule type" value="Genomic_DNA"/>
</dbReference>
<accession>A0A3N2D137</accession>
<dbReference type="GO" id="GO:0043531">
    <property type="term" value="F:ADP binding"/>
    <property type="evidence" value="ECO:0007669"/>
    <property type="project" value="InterPro"/>
</dbReference>
<evidence type="ECO:0000313" key="4">
    <source>
        <dbReference type="Proteomes" id="UP000275356"/>
    </source>
</evidence>
<dbReference type="SMART" id="SM00028">
    <property type="entry name" value="TPR"/>
    <property type="match status" value="4"/>
</dbReference>
<sequence length="845" mass="89842">MEHARRPDTLDAPATLDDLAVRLRTRREQAGSPTYTELARRVGALREARGVAPSVRLPGRVTVYDCFRSGRRRIDADLVADIVRALGADEDEVRTWKLWCEDLPRLAQSDAVVSAHLGTSTFSDPFVGREEDLGFVVGARRLLIAGMGGAGKTRLACQAIDRLVARREITDVVTVDVRGTDTARPASLTAIVESIERALGLVGTERTPRLRIGRISDALTARRIGLFLDDVATKEQVADLVRWCPRAPIIMTSRVTLPLTGILASPSSALPPAATVRVLELGAWDPDDGLTLLRARVGDERVDAEPEAAADIVGLTGGLPLAASLVAARVSAEPTWSLADHREALRRRGDTIQLDLVVQDAIAGSYTSLSPGARRALRLLATQPCEDLSLVQVAALLDESPEATRRTTDELLRLHCAGRPAPDRIGLHVLVRSFASARSWEEDAQAQRDHALDRLAAEMLEQAWSATEAVYAGAVLRSRTPTRTVREMTGPEGTAWLRSELGHLVDVVRALRPRAPGFVVDVTEAVGRFVQEQTSLAFSEAFFRDAVATAEQLGDAGALAVTHGFLVQALVAVGSPEAMPTLHTVLAHAEAAGLPRMVLGAKNSIGIVRGRAGDLAGAREAFFDVARGAADVPDADMIRVVVRDNAAIARHRLGDHAGAVREHREAIELARASGQVPVPVTAVACANLADPLLALGDLDGAEAAAREGLALAEGRSERVVTQALTALALVALARDDVDGALALLRSAREHEDESLDPSQRATLLLALGDALEANGDRDGAGRAWRRALDVAARASFTYEQARALLRLGRHAAGSERAGLLAACVEAFAQSGGAEVEEARAALGAA</sequence>
<evidence type="ECO:0000259" key="2">
    <source>
        <dbReference type="Pfam" id="PF17874"/>
    </source>
</evidence>
<gene>
    <name evidence="3" type="ORF">EDD28_2780</name>
</gene>
<feature type="domain" description="MalT-like TPR region" evidence="2">
    <location>
        <begin position="612"/>
        <end position="749"/>
    </location>
</feature>
<protein>
    <submittedName>
        <fullName evidence="3">NB-ARC domain-containing protein</fullName>
    </submittedName>
</protein>
<dbReference type="AlphaFoldDB" id="A0A3N2D137"/>
<dbReference type="PRINTS" id="PR00364">
    <property type="entry name" value="DISEASERSIST"/>
</dbReference>
<dbReference type="OrthoDB" id="7628974at2"/>
<dbReference type="InterPro" id="IPR011990">
    <property type="entry name" value="TPR-like_helical_dom_sf"/>
</dbReference>
<comment type="caution">
    <text evidence="3">The sequence shown here is derived from an EMBL/GenBank/DDBJ whole genome shotgun (WGS) entry which is preliminary data.</text>
</comment>
<proteinExistence type="predicted"/>
<keyword evidence="4" id="KW-1185">Reference proteome</keyword>
<organism evidence="3 4">
    <name type="scientific">Salana multivorans</name>
    <dbReference type="NCBI Taxonomy" id="120377"/>
    <lineage>
        <taxon>Bacteria</taxon>
        <taxon>Bacillati</taxon>
        <taxon>Actinomycetota</taxon>
        <taxon>Actinomycetes</taxon>
        <taxon>Micrococcales</taxon>
        <taxon>Beutenbergiaceae</taxon>
        <taxon>Salana</taxon>
    </lineage>
</organism>
<evidence type="ECO:0000313" key="3">
    <source>
        <dbReference type="EMBL" id="ROR93368.1"/>
    </source>
</evidence>
<feature type="domain" description="NB-ARC" evidence="1">
    <location>
        <begin position="142"/>
        <end position="254"/>
    </location>
</feature>
<name>A0A3N2D137_9MICO</name>
<dbReference type="Gene3D" id="3.40.50.300">
    <property type="entry name" value="P-loop containing nucleotide triphosphate hydrolases"/>
    <property type="match status" value="1"/>
</dbReference>
<dbReference type="InterPro" id="IPR027417">
    <property type="entry name" value="P-loop_NTPase"/>
</dbReference>